<dbReference type="PANTHER" id="PTHR43653:SF1">
    <property type="entry name" value="CYTOCHROME C-TYPE BIOGENESIS PROTEIN CCMF"/>
    <property type="match status" value="1"/>
</dbReference>
<dbReference type="InterPro" id="IPR003567">
    <property type="entry name" value="Cyt_c_biogenesis"/>
</dbReference>
<dbReference type="GO" id="GO:0016020">
    <property type="term" value="C:membrane"/>
    <property type="evidence" value="ECO:0007669"/>
    <property type="project" value="InterPro"/>
</dbReference>
<dbReference type="GO" id="GO:0020037">
    <property type="term" value="F:heme binding"/>
    <property type="evidence" value="ECO:0007669"/>
    <property type="project" value="InterPro"/>
</dbReference>
<evidence type="ECO:0000256" key="2">
    <source>
        <dbReference type="ARBA" id="ARBA00022748"/>
    </source>
</evidence>
<dbReference type="RefSeq" id="WP_023275173.1">
    <property type="nucleotide sequence ID" value="NZ_CP097562.1"/>
</dbReference>
<dbReference type="OrthoDB" id="9761451at2"/>
<evidence type="ECO:0000313" key="3">
    <source>
        <dbReference type="EMBL" id="USF23801.1"/>
    </source>
</evidence>
<evidence type="ECO:0000256" key="1">
    <source>
        <dbReference type="ARBA" id="ARBA00009186"/>
    </source>
</evidence>
<keyword evidence="4" id="KW-1185">Reference proteome</keyword>
<dbReference type="InterPro" id="IPR032523">
    <property type="entry name" value="CcmF_C"/>
</dbReference>
<sequence>MELGSIGMFFQISALILCLASVAAYIYAYITKSYNIKSIGNWLFIGTTIAIIIASLVLFMAFAISDFSIDYVARYSDNSLPMFYKISAFWGGQAGSLLLWVLLLVIFGTIELFRIKNMNDTYQLGVMLIMAGTTLFFTLLVSFLQNPFELTRIVPSDGSGLNPLLQNPGMVIHPPTLYVGYVGFTVIAAHSLGAILSRDFSATWIKMARPWSMIIWAFLTVGIVIGAWWAYVELGWGGYWAWDPVENASIMPWFTATAFLHSAYVYEKTGKLKVWTFILLIITFELTILGTFITRSGLINSVHSFAPHPIGYYFLVYIVISLVVYIVTLISNKEFKELIKADEEEFKFLSRTGFVLISNWLFLAISLAIAFGTLTPLFTGANYAISYYNRATAPFFMLIFLTSGYGLLTGFKISNMKKYKIRLIISFAAAVIGVIIMAAFGYNNKMSLALNFTIFFSAAAVLIRTFTSLKSCGLKSILQANRFYGAMIIHIGLVIIAFGIVMSSFYMFKGEYSVKPEFVLDYKGYVFQVGSYSNLQEKNYISEFVPIKIYKDDKLITTAYPEIRTYNRHSTEKFREVAYYSQLTGDLYFALYNINHNDLSMVILFIHQPFVSWIWAGCLIMVIGAFFGAFVFKRKEQDIVNKKSYFVAENNSHI</sequence>
<dbReference type="GO" id="GO:0017004">
    <property type="term" value="P:cytochrome complex assembly"/>
    <property type="evidence" value="ECO:0007669"/>
    <property type="project" value="UniProtKB-KW"/>
</dbReference>
<reference evidence="3" key="1">
    <citation type="journal article" date="2014" name="Genome Announc.">
        <title>Draft genome sequences of the altered schaedler flora, a defined bacterial community from gnotobiotic mice.</title>
        <authorList>
            <person name="Wannemuehler M.J."/>
            <person name="Overstreet A.M."/>
            <person name="Ward D.V."/>
            <person name="Phillips G.J."/>
        </authorList>
    </citation>
    <scope>NUCLEOTIDE SEQUENCE</scope>
    <source>
        <strain evidence="3">ASF457</strain>
    </source>
</reference>
<protein>
    <submittedName>
        <fullName evidence="3">Cytochrome c-type biogenesis protein CcmF</fullName>
    </submittedName>
</protein>
<organism evidence="3 4">
    <name type="scientific">Mucispirillum schaedleri ASF457</name>
    <dbReference type="NCBI Taxonomy" id="1379858"/>
    <lineage>
        <taxon>Bacteria</taxon>
        <taxon>Pseudomonadati</taxon>
        <taxon>Deferribacterota</taxon>
        <taxon>Deferribacteres</taxon>
        <taxon>Deferribacterales</taxon>
        <taxon>Mucispirillaceae</taxon>
        <taxon>Mucispirillum</taxon>
    </lineage>
</organism>
<dbReference type="PANTHER" id="PTHR43653">
    <property type="entry name" value="CYTOCHROME C ASSEMBLY PROTEIN-RELATED"/>
    <property type="match status" value="1"/>
</dbReference>
<keyword evidence="2" id="KW-0201">Cytochrome c-type biogenesis</keyword>
<dbReference type="AlphaFoldDB" id="V2QIC2"/>
<dbReference type="GO" id="GO:0015232">
    <property type="term" value="F:heme transmembrane transporter activity"/>
    <property type="evidence" value="ECO:0007669"/>
    <property type="project" value="InterPro"/>
</dbReference>
<dbReference type="eggNOG" id="COG1138">
    <property type="taxonomic scope" value="Bacteria"/>
</dbReference>
<dbReference type="Pfam" id="PF01578">
    <property type="entry name" value="Cytochrom_C_asm"/>
    <property type="match status" value="1"/>
</dbReference>
<dbReference type="Proteomes" id="UP000017429">
    <property type="component" value="Chromosome"/>
</dbReference>
<dbReference type="KEGG" id="msch:N508_000868"/>
<dbReference type="EMBL" id="CP097562">
    <property type="protein sequence ID" value="USF23801.1"/>
    <property type="molecule type" value="Genomic_DNA"/>
</dbReference>
<gene>
    <name evidence="3" type="primary">ccmF</name>
    <name evidence="3" type="ORF">N508_000868</name>
</gene>
<name>V2QIC2_9BACT</name>
<evidence type="ECO:0000313" key="4">
    <source>
        <dbReference type="Proteomes" id="UP000017429"/>
    </source>
</evidence>
<dbReference type="Pfam" id="PF16327">
    <property type="entry name" value="CcmF_C"/>
    <property type="match status" value="1"/>
</dbReference>
<dbReference type="PRINTS" id="PR01410">
    <property type="entry name" value="CCBIOGENESIS"/>
</dbReference>
<comment type="similarity">
    <text evidence="1">Belongs to the CcmF/CycK/Ccl1/NrfE/CcsA family.</text>
</comment>
<dbReference type="InterPro" id="IPR002541">
    <property type="entry name" value="Cyt_c_assembly"/>
</dbReference>
<reference evidence="3" key="3">
    <citation type="submission" date="2022-06" db="EMBL/GenBank/DDBJ databases">
        <title>Resources to Facilitate Use of the Altered Schaedler Flora (ASF) Mouse Model to Study Microbiome Function.</title>
        <authorList>
            <person name="Proctor A."/>
            <person name="Parvinroo S."/>
            <person name="Richie T."/>
            <person name="Jia X."/>
            <person name="Lee S.T.M."/>
            <person name="Karp P.D."/>
            <person name="Paley S."/>
            <person name="Kostic A.D."/>
            <person name="Pierre J.F."/>
            <person name="Wannemuehler M.J."/>
            <person name="Phillips G.J."/>
        </authorList>
    </citation>
    <scope>NUCLEOTIDE SEQUENCE</scope>
    <source>
        <strain evidence="3">ASF457</strain>
    </source>
</reference>
<proteinExistence type="inferred from homology"/>
<accession>V2QIC2</accession>
<reference evidence="3" key="2">
    <citation type="submission" date="2022-05" db="EMBL/GenBank/DDBJ databases">
        <authorList>
            <person name="Proctor A.L."/>
            <person name="Phillips G.J."/>
            <person name="Wannemuehler M.J."/>
        </authorList>
    </citation>
    <scope>NUCLEOTIDE SEQUENCE</scope>
    <source>
        <strain evidence="3">ASF457</strain>
    </source>
</reference>